<dbReference type="GeneID" id="78126949"/>
<dbReference type="EMBL" id="QDAG01000004">
    <property type="protein sequence ID" value="KAE8128731.1"/>
    <property type="molecule type" value="Genomic_DNA"/>
</dbReference>
<evidence type="ECO:0000256" key="1">
    <source>
        <dbReference type="SAM" id="MobiDB-lite"/>
    </source>
</evidence>
<evidence type="ECO:0000313" key="4">
    <source>
        <dbReference type="Proteomes" id="UP000325415"/>
    </source>
</evidence>
<gene>
    <name evidence="3" type="ORF">DDE84_04515</name>
</gene>
<organism evidence="3 4">
    <name type="scientific">Bifidobacterium tibiigranuli</name>
    <dbReference type="NCBI Taxonomy" id="2172043"/>
    <lineage>
        <taxon>Bacteria</taxon>
        <taxon>Bacillati</taxon>
        <taxon>Actinomycetota</taxon>
        <taxon>Actinomycetes</taxon>
        <taxon>Bifidobacteriales</taxon>
        <taxon>Bifidobacteriaceae</taxon>
        <taxon>Bifidobacterium</taxon>
    </lineage>
</organism>
<feature type="domain" description="4Fe-4S Wbl-type" evidence="2">
    <location>
        <begin position="12"/>
        <end position="80"/>
    </location>
</feature>
<protein>
    <submittedName>
        <fullName evidence="3">WhiB family transcriptional regulator</fullName>
    </submittedName>
</protein>
<dbReference type="RefSeq" id="WP_024464177.1">
    <property type="nucleotide sequence ID" value="NZ_JALCMO010000005.1"/>
</dbReference>
<comment type="caution">
    <text evidence="3">The sequence shown here is derived from an EMBL/GenBank/DDBJ whole genome shotgun (WGS) entry which is preliminary data.</text>
</comment>
<dbReference type="OrthoDB" id="5244115at2"/>
<accession>A0A5N6S2T2</accession>
<dbReference type="Proteomes" id="UP000325415">
    <property type="component" value="Unassembled WGS sequence"/>
</dbReference>
<sequence>MTSVQTQAPAGICMGLPQPVQDLMWGADSLPDARAQRELTAAAVKLCEMCPLQADCLALGIATHDQFGVMGGLPVRARQQLQRLAEEAGVRFAPGDPDPRGALARWLRENPEVVRQARDRENERSRARHRSSAERQRRWRAVHLAPDSGTARQTG</sequence>
<dbReference type="PROSITE" id="PS51674">
    <property type="entry name" value="4FE4S_WBL"/>
    <property type="match status" value="1"/>
</dbReference>
<keyword evidence="4" id="KW-1185">Reference proteome</keyword>
<evidence type="ECO:0000259" key="2">
    <source>
        <dbReference type="PROSITE" id="PS51674"/>
    </source>
</evidence>
<reference evidence="3 4" key="1">
    <citation type="submission" date="2018-04" db="EMBL/GenBank/DDBJ databases">
        <authorList>
            <person name="Eckel V.P."/>
            <person name="Vogel R.F."/>
        </authorList>
    </citation>
    <scope>NUCLEOTIDE SEQUENCE [LARGE SCALE GENOMIC DNA]</scope>
    <source>
        <strain evidence="4">TMW 2.1764</strain>
    </source>
</reference>
<proteinExistence type="predicted"/>
<feature type="region of interest" description="Disordered" evidence="1">
    <location>
        <begin position="116"/>
        <end position="155"/>
    </location>
</feature>
<feature type="compositionally biased region" description="Basic and acidic residues" evidence="1">
    <location>
        <begin position="116"/>
        <end position="136"/>
    </location>
</feature>
<dbReference type="Pfam" id="PF02467">
    <property type="entry name" value="Whib"/>
    <property type="match status" value="1"/>
</dbReference>
<name>A0A5N6S2T2_9BIFI</name>
<evidence type="ECO:0000313" key="3">
    <source>
        <dbReference type="EMBL" id="KAE8128731.1"/>
    </source>
</evidence>
<dbReference type="InterPro" id="IPR034768">
    <property type="entry name" value="4FE4S_WBL"/>
</dbReference>
<dbReference type="AlphaFoldDB" id="A0A5N6S2T2"/>